<reference evidence="4 5" key="1">
    <citation type="submission" date="2019-03" db="EMBL/GenBank/DDBJ databases">
        <title>Paraburkholderia sp. isolated from native Mimosa gymnas in Guartela State Park, Brazil.</title>
        <authorList>
            <person name="Paulitsch F."/>
            <person name="Hungria M."/>
            <person name="Delamuta J.R.M."/>
            <person name="Ribeiro R.A."/>
            <person name="Dall'Agnol R."/>
            <person name="Silva J.S.B."/>
        </authorList>
    </citation>
    <scope>NUCLEOTIDE SEQUENCE [LARGE SCALE GENOMIC DNA]</scope>
    <source>
        <strain evidence="4 5">CNPSo 3008</strain>
    </source>
</reference>
<feature type="signal peptide" evidence="2">
    <location>
        <begin position="1"/>
        <end position="31"/>
    </location>
</feature>
<name>A0A4R5LAH3_9BURK</name>
<dbReference type="InterPro" id="IPR001638">
    <property type="entry name" value="Solute-binding_3/MltF_N"/>
</dbReference>
<organism evidence="4 5">
    <name type="scientific">Paraburkholderia guartelaensis</name>
    <dbReference type="NCBI Taxonomy" id="2546446"/>
    <lineage>
        <taxon>Bacteria</taxon>
        <taxon>Pseudomonadati</taxon>
        <taxon>Pseudomonadota</taxon>
        <taxon>Betaproteobacteria</taxon>
        <taxon>Burkholderiales</taxon>
        <taxon>Burkholderiaceae</taxon>
        <taxon>Paraburkholderia</taxon>
    </lineage>
</organism>
<accession>A0A4R5LAH3</accession>
<evidence type="ECO:0000256" key="1">
    <source>
        <dbReference type="ARBA" id="ARBA00022729"/>
    </source>
</evidence>
<dbReference type="Proteomes" id="UP000295606">
    <property type="component" value="Unassembled WGS sequence"/>
</dbReference>
<evidence type="ECO:0000259" key="3">
    <source>
        <dbReference type="SMART" id="SM00062"/>
    </source>
</evidence>
<dbReference type="RefSeq" id="WP_133185449.1">
    <property type="nucleotide sequence ID" value="NZ_SMOD01000020.1"/>
</dbReference>
<feature type="domain" description="Solute-binding protein family 3/N-terminal" evidence="3">
    <location>
        <begin position="41"/>
        <end position="269"/>
    </location>
</feature>
<evidence type="ECO:0000313" key="4">
    <source>
        <dbReference type="EMBL" id="TDG05579.1"/>
    </source>
</evidence>
<dbReference type="Gene3D" id="3.40.190.10">
    <property type="entry name" value="Periplasmic binding protein-like II"/>
    <property type="match status" value="2"/>
</dbReference>
<dbReference type="EMBL" id="SMOD01000020">
    <property type="protein sequence ID" value="TDG05579.1"/>
    <property type="molecule type" value="Genomic_DNA"/>
</dbReference>
<dbReference type="AlphaFoldDB" id="A0A4R5LAH3"/>
<evidence type="ECO:0000313" key="5">
    <source>
        <dbReference type="Proteomes" id="UP000295606"/>
    </source>
</evidence>
<dbReference type="PANTHER" id="PTHR35936">
    <property type="entry name" value="MEMBRANE-BOUND LYTIC MUREIN TRANSGLYCOSYLASE F"/>
    <property type="match status" value="1"/>
</dbReference>
<evidence type="ECO:0000256" key="2">
    <source>
        <dbReference type="SAM" id="SignalP"/>
    </source>
</evidence>
<proteinExistence type="predicted"/>
<dbReference type="PANTHER" id="PTHR35936:SF17">
    <property type="entry name" value="ARGININE-BINDING EXTRACELLULAR PROTEIN ARTP"/>
    <property type="match status" value="1"/>
</dbReference>
<feature type="chain" id="PRO_5020186117" evidence="2">
    <location>
        <begin position="32"/>
        <end position="272"/>
    </location>
</feature>
<keyword evidence="1 2" id="KW-0732">Signal</keyword>
<dbReference type="SMART" id="SM00062">
    <property type="entry name" value="PBPb"/>
    <property type="match status" value="1"/>
</dbReference>
<sequence>MSANQSKRLRLAACAGFALLAQVAGVSAAQAADLGLVKGGTLTYCSSMDAPPLASYDENQQPRGFSVDVAHDVAKQLGNLKVEWKVMSFSGQIPALQAKQCDLVIGQLFDKPERRQIIDIVDYMYSSQSIMVPRGNPRHVRSLDDLSGMKVAVLNGTTISTLLDKENEKLKAAGKPPMNIVVYSSDADAFQAFRINQVDAYGTTSESAAHFQQVSGDMFDEAVPGFNRIATGIGARKGEPLSPAVAKAVADLVKSDRYGKMLATWKLENDRL</sequence>
<protein>
    <submittedName>
        <fullName evidence="4">ABC transporter substrate-binding protein</fullName>
    </submittedName>
</protein>
<comment type="caution">
    <text evidence="4">The sequence shown here is derived from an EMBL/GenBank/DDBJ whole genome shotgun (WGS) entry which is preliminary data.</text>
</comment>
<dbReference type="CDD" id="cd01004">
    <property type="entry name" value="PBP2_MidA_like"/>
    <property type="match status" value="1"/>
</dbReference>
<gene>
    <name evidence="4" type="ORF">E1N52_25085</name>
</gene>
<dbReference type="OrthoDB" id="9768183at2"/>
<dbReference type="Pfam" id="PF00497">
    <property type="entry name" value="SBP_bac_3"/>
    <property type="match status" value="1"/>
</dbReference>
<dbReference type="SUPFAM" id="SSF53850">
    <property type="entry name" value="Periplasmic binding protein-like II"/>
    <property type="match status" value="1"/>
</dbReference>